<dbReference type="Proteomes" id="UP000886595">
    <property type="component" value="Unassembled WGS sequence"/>
</dbReference>
<feature type="domain" description="DUF4283" evidence="4">
    <location>
        <begin position="40"/>
        <end position="120"/>
    </location>
</feature>
<dbReference type="Pfam" id="PF14111">
    <property type="entry name" value="DUF4283"/>
    <property type="match status" value="1"/>
</dbReference>
<dbReference type="InterPro" id="IPR025836">
    <property type="entry name" value="Zn_knuckle_CX2CX4HX4C"/>
</dbReference>
<dbReference type="Pfam" id="PF03372">
    <property type="entry name" value="Exo_endo_phos"/>
    <property type="match status" value="1"/>
</dbReference>
<dbReference type="InterPro" id="IPR025558">
    <property type="entry name" value="DUF4283"/>
</dbReference>
<evidence type="ECO:0000259" key="2">
    <source>
        <dbReference type="Pfam" id="PF03372"/>
    </source>
</evidence>
<feature type="compositionally biased region" description="Basic and acidic residues" evidence="1">
    <location>
        <begin position="410"/>
        <end position="423"/>
    </location>
</feature>
<evidence type="ECO:0008006" key="8">
    <source>
        <dbReference type="Google" id="ProtNLM"/>
    </source>
</evidence>
<dbReference type="InterPro" id="IPR036691">
    <property type="entry name" value="Endo/exonu/phosph_ase_sf"/>
</dbReference>
<evidence type="ECO:0000259" key="4">
    <source>
        <dbReference type="Pfam" id="PF14111"/>
    </source>
</evidence>
<feature type="region of interest" description="Disordered" evidence="1">
    <location>
        <begin position="236"/>
        <end position="308"/>
    </location>
</feature>
<keyword evidence="7" id="KW-1185">Reference proteome</keyword>
<feature type="domain" description="Zinc knuckle CX2CX4HX4C" evidence="5">
    <location>
        <begin position="182"/>
        <end position="227"/>
    </location>
</feature>
<feature type="region of interest" description="Disordered" evidence="1">
    <location>
        <begin position="332"/>
        <end position="450"/>
    </location>
</feature>
<organism evidence="6 7">
    <name type="scientific">Brassica carinata</name>
    <name type="common">Ethiopian mustard</name>
    <name type="synonym">Abyssinian cabbage</name>
    <dbReference type="NCBI Taxonomy" id="52824"/>
    <lineage>
        <taxon>Eukaryota</taxon>
        <taxon>Viridiplantae</taxon>
        <taxon>Streptophyta</taxon>
        <taxon>Embryophyta</taxon>
        <taxon>Tracheophyta</taxon>
        <taxon>Spermatophyta</taxon>
        <taxon>Magnoliopsida</taxon>
        <taxon>eudicotyledons</taxon>
        <taxon>Gunneridae</taxon>
        <taxon>Pentapetalae</taxon>
        <taxon>rosids</taxon>
        <taxon>malvids</taxon>
        <taxon>Brassicales</taxon>
        <taxon>Brassicaceae</taxon>
        <taxon>Brassiceae</taxon>
        <taxon>Brassica</taxon>
    </lineage>
</organism>
<dbReference type="AlphaFoldDB" id="A0A8X7QEK3"/>
<dbReference type="SUPFAM" id="SSF56219">
    <property type="entry name" value="DNase I-like"/>
    <property type="match status" value="1"/>
</dbReference>
<comment type="caution">
    <text evidence="6">The sequence shown here is derived from an EMBL/GenBank/DDBJ whole genome shotgun (WGS) entry which is preliminary data.</text>
</comment>
<feature type="domain" description="Reverse transcriptase zinc-binding" evidence="3">
    <location>
        <begin position="905"/>
        <end position="972"/>
    </location>
</feature>
<gene>
    <name evidence="6" type="ORF">Bca52824_073722</name>
</gene>
<dbReference type="Pfam" id="PF13966">
    <property type="entry name" value="zf-RVT"/>
    <property type="match status" value="1"/>
</dbReference>
<protein>
    <recommendedName>
        <fullName evidence="8">Reverse transcriptase zinc-binding domain-containing protein</fullName>
    </recommendedName>
</protein>
<evidence type="ECO:0000259" key="5">
    <source>
        <dbReference type="Pfam" id="PF14392"/>
    </source>
</evidence>
<evidence type="ECO:0000256" key="1">
    <source>
        <dbReference type="SAM" id="MobiDB-lite"/>
    </source>
</evidence>
<feature type="compositionally biased region" description="Polar residues" evidence="1">
    <location>
        <begin position="236"/>
        <end position="250"/>
    </location>
</feature>
<dbReference type="OrthoDB" id="1110051at2759"/>
<name>A0A8X7QEK3_BRACI</name>
<dbReference type="GO" id="GO:0003824">
    <property type="term" value="F:catalytic activity"/>
    <property type="evidence" value="ECO:0007669"/>
    <property type="project" value="InterPro"/>
</dbReference>
<dbReference type="InterPro" id="IPR026960">
    <property type="entry name" value="RVT-Znf"/>
</dbReference>
<evidence type="ECO:0000259" key="3">
    <source>
        <dbReference type="Pfam" id="PF13966"/>
    </source>
</evidence>
<dbReference type="InterPro" id="IPR005135">
    <property type="entry name" value="Endo/exonuclease/phosphatase"/>
</dbReference>
<reference evidence="6 7" key="1">
    <citation type="submission" date="2020-02" db="EMBL/GenBank/DDBJ databases">
        <authorList>
            <person name="Ma Q."/>
            <person name="Huang Y."/>
            <person name="Song X."/>
            <person name="Pei D."/>
        </authorList>
    </citation>
    <scope>NUCLEOTIDE SEQUENCE [LARGE SCALE GENOMIC DNA]</scope>
    <source>
        <strain evidence="6">Sxm20200214</strain>
        <tissue evidence="6">Leaf</tissue>
    </source>
</reference>
<evidence type="ECO:0000313" key="6">
    <source>
        <dbReference type="EMBL" id="KAG2266643.1"/>
    </source>
</evidence>
<feature type="domain" description="Endonuclease/exonuclease/phosphatase" evidence="2">
    <location>
        <begin position="496"/>
        <end position="642"/>
    </location>
</feature>
<proteinExistence type="predicted"/>
<evidence type="ECO:0000313" key="7">
    <source>
        <dbReference type="Proteomes" id="UP000886595"/>
    </source>
</evidence>
<dbReference type="PANTHER" id="PTHR31286:SF178">
    <property type="entry name" value="DUF4283 DOMAIN-CONTAINING PROTEIN"/>
    <property type="match status" value="1"/>
</dbReference>
<sequence length="1000" mass="113048">MFRPKKKKELSLMEELKELELLEEGEMVDIPDLENDDLIEKNSLSVIVRCLNPTVHKVGGLVKALPPIWGLEDRVHGRGVGADRVQFIFQSDRDLHHVLTRGPWFVNGWIVSLDQWSPSPSPDFLHKILFWIGVRGLPVHLLKKQAVDSLIGPLGKIEKVELHAKNSTSVEYIRTQVWINTDEPLQFRRTARFKSGEVIPTELEYERLIKVCFLCKHLTHDQTKCPYQVLPQEQHQNVAVPRRSNQTQGGSLRKDQQGGQNSKATVKAPRTTHSRATQSRATSRRETIPATAPYKKTSQKGKAIAGESSRVWKQKEIANRDLVSVFERLGNAEPNSPCIAEHDRTAEARSSHSKDSSNHKESQEGRSSKGSRSRPSVFERLGSHSQNTAEGTKNLREVLSSKRRRLSNSGDREAKKPRTETHEASVFQRLGTKESGSGEKSVEVPVHSAQVAATRPRHSVRRIVLGSGKILEEGRRYIEGLVEKFGFSNLKIVEPVGKGGGLAVMWKESCKVEWQDKMFFLTCVYGEPIKGKRGDVWERITRIGTTRNGAWVMTGDFNELIDPSEKIGGAARSAEEGKDFRQMLHACGLWNIKHVGYQFSWTGTRNNENVQCRLDRTVANQAWLDMFPQASATYLQKVCSDHSPVMTSLIEQMWRQQAGFKYDQRWIKREGFITAVSQSWKRHSAGQAGFLRKISQCRKDISIWKRAAKPNSGLRIHELHSKIDEATQSCFNKGEELSLLRSELNEESSDPLNAPLGSWPSYAWRSIHSAQHLIKQGAKVIIGNGENTNIWRERWLGSSPASRITQTSTVPEPIRHLLSMDMKVADLMIPCRRERNANLINSIFPEGTRRKILSIHPQGPIGEDSYSWEYSKSGHYSVKSGYYVQTNIIAAANQRGTVDQPSLDDLYQRVWKYNTSPKVRHFLWRCISNSLPTAANMRSRHISKDGSCSRCGMESETVNHILFQCPYARLIWATSPIHAPPYGTRGACPLATLAPLEKQE</sequence>
<dbReference type="EMBL" id="JAAMPC010000014">
    <property type="protein sequence ID" value="KAG2266643.1"/>
    <property type="molecule type" value="Genomic_DNA"/>
</dbReference>
<dbReference type="InterPro" id="IPR040256">
    <property type="entry name" value="At4g02000-like"/>
</dbReference>
<dbReference type="Gene3D" id="3.60.10.10">
    <property type="entry name" value="Endonuclease/exonuclease/phosphatase"/>
    <property type="match status" value="1"/>
</dbReference>
<feature type="compositionally biased region" description="Basic and acidic residues" evidence="1">
    <location>
        <begin position="340"/>
        <end position="367"/>
    </location>
</feature>
<dbReference type="Pfam" id="PF14392">
    <property type="entry name" value="zf-CCHC_4"/>
    <property type="match status" value="1"/>
</dbReference>
<dbReference type="PANTHER" id="PTHR31286">
    <property type="entry name" value="GLYCINE-RICH CELL WALL STRUCTURAL PROTEIN 1.8-LIKE"/>
    <property type="match status" value="1"/>
</dbReference>
<accession>A0A8X7QEK3</accession>